<name>A0A226EB82_FOLCA</name>
<gene>
    <name evidence="2" type="ORF">Fcan01_10753</name>
</gene>
<accession>A0A226EB82</accession>
<proteinExistence type="predicted"/>
<organism evidence="2 3">
    <name type="scientific">Folsomia candida</name>
    <name type="common">Springtail</name>
    <dbReference type="NCBI Taxonomy" id="158441"/>
    <lineage>
        <taxon>Eukaryota</taxon>
        <taxon>Metazoa</taxon>
        <taxon>Ecdysozoa</taxon>
        <taxon>Arthropoda</taxon>
        <taxon>Hexapoda</taxon>
        <taxon>Collembola</taxon>
        <taxon>Entomobryomorpha</taxon>
        <taxon>Isotomoidea</taxon>
        <taxon>Isotomidae</taxon>
        <taxon>Proisotominae</taxon>
        <taxon>Folsomia</taxon>
    </lineage>
</organism>
<reference evidence="2 3" key="1">
    <citation type="submission" date="2015-12" db="EMBL/GenBank/DDBJ databases">
        <title>The genome of Folsomia candida.</title>
        <authorList>
            <person name="Faddeeva A."/>
            <person name="Derks M.F."/>
            <person name="Anvar Y."/>
            <person name="Smit S."/>
            <person name="Van Straalen N."/>
            <person name="Roelofs D."/>
        </authorList>
    </citation>
    <scope>NUCLEOTIDE SEQUENCE [LARGE SCALE GENOMIC DNA]</scope>
    <source>
        <strain evidence="2 3">VU population</strain>
        <tissue evidence="2">Whole body</tissue>
    </source>
</reference>
<keyword evidence="1" id="KW-0472">Membrane</keyword>
<feature type="transmembrane region" description="Helical" evidence="1">
    <location>
        <begin position="356"/>
        <end position="375"/>
    </location>
</feature>
<dbReference type="OMA" id="WSGRVIY"/>
<dbReference type="Proteomes" id="UP000198287">
    <property type="component" value="Unassembled WGS sequence"/>
</dbReference>
<evidence type="ECO:0000313" key="2">
    <source>
        <dbReference type="EMBL" id="OXA54659.1"/>
    </source>
</evidence>
<dbReference type="STRING" id="158441.A0A226EB82"/>
<evidence type="ECO:0008006" key="4">
    <source>
        <dbReference type="Google" id="ProtNLM"/>
    </source>
</evidence>
<evidence type="ECO:0000313" key="3">
    <source>
        <dbReference type="Proteomes" id="UP000198287"/>
    </source>
</evidence>
<keyword evidence="3" id="KW-1185">Reference proteome</keyword>
<evidence type="ECO:0000256" key="1">
    <source>
        <dbReference type="SAM" id="Phobius"/>
    </source>
</evidence>
<dbReference type="AlphaFoldDB" id="A0A226EB82"/>
<protein>
    <recommendedName>
        <fullName evidence="4">Transposase domain-containing protein</fullName>
    </recommendedName>
</protein>
<keyword evidence="1" id="KW-1133">Transmembrane helix</keyword>
<comment type="caution">
    <text evidence="2">The sequence shown here is derived from an EMBL/GenBank/DDBJ whole genome shotgun (WGS) entry which is preliminary data.</text>
</comment>
<dbReference type="OrthoDB" id="8007085at2759"/>
<sequence length="379" mass="43168">MSQETIVPIGQEIRSWVLKHNVNHSCLRDLLKIIHGHNIPCDLPLDPRTLMETTRLVNVQQASGGSFVYFGIMSGVTDRFLAGLRPLSQFSSPIHIKLQNQVPHPLLSVRIGVDGIPVSKSNNKQFWPVLGVLDQSQCQTPFVIALYYGNSKPTDQQFLQPFVQECKELEENCIVAGKPFSFRISAILADAPARSFLKNCKAHNAYHGCERCNEEGTWSGRVIYHDSNCNPRSDLSFEEMIDEDHHNGETILKCISIGLVSQVPLDYMHLVCLGVTRKLLRMWVKGKLPHRLPSRDVLLISKRLLRLRPFFPSSFQRKPRSLVEIDHFKATEFRTFLLYTGVVALKGIKDRKQYKCFCYFTVPFSYCYLLMLLSLSGTV</sequence>
<dbReference type="PANTHER" id="PTHR33053">
    <property type="entry name" value="PROTEIN, PUTATIVE-RELATED"/>
    <property type="match status" value="1"/>
</dbReference>
<dbReference type="EMBL" id="LNIX01000005">
    <property type="protein sequence ID" value="OXA54659.1"/>
    <property type="molecule type" value="Genomic_DNA"/>
</dbReference>
<keyword evidence="1" id="KW-0812">Transmembrane</keyword>